<evidence type="ECO:0000256" key="5">
    <source>
        <dbReference type="PIRNR" id="PIRNR038175"/>
    </source>
</evidence>
<evidence type="ECO:0000256" key="4">
    <source>
        <dbReference type="ARBA" id="ARBA00022840"/>
    </source>
</evidence>
<feature type="compositionally biased region" description="Basic residues" evidence="6">
    <location>
        <begin position="135"/>
        <end position="151"/>
    </location>
</feature>
<gene>
    <name evidence="8" type="primary">MAP3K14</name>
</gene>
<dbReference type="FunFam" id="1.10.510.10:FF:000383">
    <property type="entry name" value="Mitogen-activated protein kinase kinase kinase 14"/>
    <property type="match status" value="1"/>
</dbReference>
<dbReference type="GO" id="GO:0005524">
    <property type="term" value="F:ATP binding"/>
    <property type="evidence" value="ECO:0007669"/>
    <property type="project" value="UniProtKB-UniRule"/>
</dbReference>
<keyword evidence="5" id="KW-0963">Cytoplasm</keyword>
<name>A0A8I5QZB1_PAPAN</name>
<reference evidence="8" key="3">
    <citation type="submission" date="2025-09" db="UniProtKB">
        <authorList>
            <consortium name="Ensembl"/>
        </authorList>
    </citation>
    <scope>IDENTIFICATION</scope>
</reference>
<evidence type="ECO:0000313" key="9">
    <source>
        <dbReference type="Proteomes" id="UP000028761"/>
    </source>
</evidence>
<evidence type="ECO:0000256" key="1">
    <source>
        <dbReference type="ARBA" id="ARBA00022679"/>
    </source>
</evidence>
<dbReference type="Ensembl" id="ENSPANT00000076469.1">
    <property type="protein sequence ID" value="ENSPANP00000048670.1"/>
    <property type="gene ID" value="ENSPANG00000021235.3"/>
</dbReference>
<dbReference type="EC" id="2.7.11.25" evidence="5"/>
<dbReference type="Proteomes" id="UP000028761">
    <property type="component" value="Chromosome 17"/>
</dbReference>
<comment type="subcellular location">
    <subcellularLocation>
        <location evidence="5">Cytoplasm</location>
    </subcellularLocation>
</comment>
<evidence type="ECO:0000259" key="7">
    <source>
        <dbReference type="PROSITE" id="PS50011"/>
    </source>
</evidence>
<dbReference type="InterPro" id="IPR011009">
    <property type="entry name" value="Kinase-like_dom_sf"/>
</dbReference>
<dbReference type="PANTHER" id="PTHR48016">
    <property type="entry name" value="MAP KINASE KINASE KINASE SSK2-RELATED-RELATED"/>
    <property type="match status" value="1"/>
</dbReference>
<feature type="compositionally biased region" description="Basic and acidic residues" evidence="6">
    <location>
        <begin position="619"/>
        <end position="628"/>
    </location>
</feature>
<dbReference type="InterPro" id="IPR017425">
    <property type="entry name" value="MAPKKK14"/>
</dbReference>
<keyword evidence="4 5" id="KW-0067">ATP-binding</keyword>
<keyword evidence="9" id="KW-1185">Reference proteome</keyword>
<keyword evidence="2 5" id="KW-0547">Nucleotide-binding</keyword>
<dbReference type="PIRSF" id="PIRSF038175">
    <property type="entry name" value="MAPKKK14"/>
    <property type="match status" value="1"/>
</dbReference>
<feature type="region of interest" description="Disordered" evidence="6">
    <location>
        <begin position="135"/>
        <end position="161"/>
    </location>
</feature>
<comment type="catalytic activity">
    <reaction evidence="5">
        <text>L-seryl-[protein] + ATP = O-phospho-L-seryl-[protein] + ADP + H(+)</text>
        <dbReference type="Rhea" id="RHEA:17989"/>
        <dbReference type="Rhea" id="RHEA-COMP:9863"/>
        <dbReference type="Rhea" id="RHEA-COMP:11604"/>
        <dbReference type="ChEBI" id="CHEBI:15378"/>
        <dbReference type="ChEBI" id="CHEBI:29999"/>
        <dbReference type="ChEBI" id="CHEBI:30616"/>
        <dbReference type="ChEBI" id="CHEBI:83421"/>
        <dbReference type="ChEBI" id="CHEBI:456216"/>
        <dbReference type="EC" id="2.7.11.25"/>
    </reaction>
</comment>
<feature type="region of interest" description="Disordered" evidence="6">
    <location>
        <begin position="617"/>
        <end position="636"/>
    </location>
</feature>
<evidence type="ECO:0000256" key="6">
    <source>
        <dbReference type="SAM" id="MobiDB-lite"/>
    </source>
</evidence>
<keyword evidence="1" id="KW-0808">Transferase</keyword>
<dbReference type="PROSITE" id="PS00108">
    <property type="entry name" value="PROTEIN_KINASE_ST"/>
    <property type="match status" value="1"/>
</dbReference>
<reference evidence="8" key="2">
    <citation type="submission" date="2025-08" db="UniProtKB">
        <authorList>
            <consortium name="Ensembl"/>
        </authorList>
    </citation>
    <scope>IDENTIFICATION</scope>
</reference>
<reference evidence="8 9" key="1">
    <citation type="submission" date="2012-03" db="EMBL/GenBank/DDBJ databases">
        <title>Whole Genome Assembly of Papio anubis.</title>
        <authorList>
            <person name="Liu Y.L."/>
            <person name="Abraham K.A."/>
            <person name="Akbar H.A."/>
            <person name="Ali S.A."/>
            <person name="Anosike U.A."/>
            <person name="Aqrawi P.A."/>
            <person name="Arias F.A."/>
            <person name="Attaway T.A."/>
            <person name="Awwad R.A."/>
            <person name="Babu C.B."/>
            <person name="Bandaranaike D.B."/>
            <person name="Battles P.B."/>
            <person name="Bell A.B."/>
            <person name="Beltran B.B."/>
            <person name="Berhane-Mersha D.B."/>
            <person name="Bess C.B."/>
            <person name="Bickham C.B."/>
            <person name="Bolden T.B."/>
            <person name="Carter K.C."/>
            <person name="Chau D.C."/>
            <person name="Chavez A.C."/>
            <person name="Clerc-Blankenburg K.C."/>
            <person name="Coyle M.C."/>
            <person name="Dao M.D."/>
            <person name="Davila M.L.D."/>
            <person name="Davy-Carroll L.D."/>
            <person name="Denson S.D."/>
            <person name="Dinh H.D."/>
            <person name="Fernandez S.F."/>
            <person name="Fernando P.F."/>
            <person name="Forbes L.F."/>
            <person name="Francis C.F."/>
            <person name="Francisco L.F."/>
            <person name="Fu Q.F."/>
            <person name="Garcia-Iii R.G."/>
            <person name="Garrett T.G."/>
            <person name="Gross S.G."/>
            <person name="Gubbala S.G."/>
            <person name="Hirani K.H."/>
            <person name="Hogues M.H."/>
            <person name="Hollins B.H."/>
            <person name="Jackson L.J."/>
            <person name="Javaid M.J."/>
            <person name="Jhangiani S.J."/>
            <person name="Johnson A.J."/>
            <person name="Johnson B.J."/>
            <person name="Jones J.J."/>
            <person name="Joshi V.J."/>
            <person name="Kalu J.K."/>
            <person name="Khan N.K."/>
            <person name="Korchina V.K."/>
            <person name="Kovar C.K."/>
            <person name="Lago L.L."/>
            <person name="Lara F.L."/>
            <person name="Le T.-K.L."/>
            <person name="Lee S.L."/>
            <person name="Legall-Iii F.L."/>
            <person name="Lemon S.L."/>
            <person name="Liu J.L."/>
            <person name="Liu Y.-S.L."/>
            <person name="Liyanage D.L."/>
            <person name="Lopez J.L."/>
            <person name="Lorensuhewa L.L."/>
            <person name="Mata R.M."/>
            <person name="Mathew T.M."/>
            <person name="Mercado C.M."/>
            <person name="Mercado I.M."/>
            <person name="Morales K.M."/>
            <person name="Morgan M.M."/>
            <person name="Munidasa M.M."/>
            <person name="Ngo D.N."/>
            <person name="Nguyen L.N."/>
            <person name="Nguyen T.N."/>
            <person name="Nguyen N.N."/>
            <person name="Obregon M.O."/>
            <person name="Okwuonu G.O."/>
            <person name="Ongeri F.O."/>
            <person name="Onwere C.O."/>
            <person name="Osifeso I.O."/>
            <person name="Parra A.P."/>
            <person name="Patil S.P."/>
            <person name="Perez A.P."/>
            <person name="Perez Y.P."/>
            <person name="Pham C.P."/>
            <person name="Pu L.-L.P."/>
            <person name="Puazo M.P."/>
            <person name="Quiroz J.Q."/>
            <person name="Rouhana J.R."/>
            <person name="Ruiz M.R."/>
            <person name="Ruiz S.-J.R."/>
            <person name="Saada N.S."/>
            <person name="Santibanez J.S."/>
            <person name="Scheel M.S."/>
            <person name="Schneider B.S."/>
            <person name="Simmons D.S."/>
            <person name="Sisson I.S."/>
            <person name="Tang L.-Y.T."/>
            <person name="Thornton R.T."/>
            <person name="Tisius J.T."/>
            <person name="Toledanes G.T."/>
            <person name="Trejos Z.T."/>
            <person name="Usmani K.U."/>
            <person name="Varghese R.V."/>
            <person name="Vattathil S.V."/>
            <person name="Vee V.V."/>
            <person name="Walker D.W."/>
            <person name="Weissenberger G.W."/>
            <person name="White C.W."/>
            <person name="Williams A.W."/>
            <person name="Woodworth J.W."/>
            <person name="Wright R.W."/>
            <person name="Zhu Y.Z."/>
            <person name="Han Y.H."/>
            <person name="Newsham I.N."/>
            <person name="Nazareth L.N."/>
            <person name="Worley K.W."/>
            <person name="Muzny D.M."/>
            <person name="Rogers J.R."/>
            <person name="Gibbs R.G."/>
        </authorList>
    </citation>
    <scope>NUCLEOTIDE SEQUENCE [LARGE SCALE GENOMIC DNA]</scope>
</reference>
<evidence type="ECO:0000313" key="8">
    <source>
        <dbReference type="Ensembl" id="ENSPANP00000048670.1"/>
    </source>
</evidence>
<feature type="region of interest" description="Disordered" evidence="6">
    <location>
        <begin position="642"/>
        <end position="719"/>
    </location>
</feature>
<dbReference type="Pfam" id="PF00069">
    <property type="entry name" value="Pkinase"/>
    <property type="match status" value="1"/>
</dbReference>
<feature type="compositionally biased region" description="Polar residues" evidence="6">
    <location>
        <begin position="768"/>
        <end position="783"/>
    </location>
</feature>
<feature type="compositionally biased region" description="Low complexity" evidence="6">
    <location>
        <begin position="695"/>
        <end position="706"/>
    </location>
</feature>
<dbReference type="SUPFAM" id="SSF56112">
    <property type="entry name" value="Protein kinase-like (PK-like)"/>
    <property type="match status" value="1"/>
</dbReference>
<feature type="region of interest" description="Disordered" evidence="6">
    <location>
        <begin position="1"/>
        <end position="37"/>
    </location>
</feature>
<feature type="compositionally biased region" description="Basic and acidic residues" evidence="6">
    <location>
        <begin position="643"/>
        <end position="661"/>
    </location>
</feature>
<accession>A0A8I5QZB1</accession>
<dbReference type="InterPro" id="IPR000719">
    <property type="entry name" value="Prot_kinase_dom"/>
</dbReference>
<evidence type="ECO:0000256" key="2">
    <source>
        <dbReference type="ARBA" id="ARBA00022741"/>
    </source>
</evidence>
<sequence length="901" mass="98652">MAVMEMACPGAPGSAVGQQKELPKAKEKTPPLGKKQSSVYKLEAVEKSPVFCGKWEILNDVITKGTAKEGSEAGPAAISIIAQAECENSQEFSPTFSERIFIAGSKQYSQSESLDQIPNNVAHATEGKMARVCWKGKRRSKARKKRKKKSSKSLAHTGVALAKPLPRTPEQESCTIPVQEDESPLGVPYVRNTPQFTKPLKEPGLGQLCFKQLGEGLRPALPRSELHKLISPLQCLNHVWKLHHPQDGGPLPLPTHPFPYSRLPHPFPFHPLQPWKPHPLESFLGKLACVDSQQPLPHPHLSKLACVDSPKPLPGPHLEPSCPSRGAHEKFSVEEYLVHALQGSVSSGQAHSLTSLAKTWAAGGSRPREPSPKTEDNEGVLLTEVRLEVFRAEELMACAGLTSPRIVPLYGAVREGPWVNIFMELLEGGSLGQLVKEQGCLPEDRALYYLGQALEGLEYLHSRRILHGDVKADNVLLSSDGSHAALCDFGHAVCLQPDGLGKSLLTGDYIPGTETHMAPEVVLGRRCDAKVDVWSSCCMMLHMLNGCHPWTQFFRGPLCLKIASEPPPVREIPASCAPLTAQAIQEGLKKEPVHRASAAELAGKVNQALQQVGGLKSPWRGEYKEPRHPPPNQANYHQTLHAQPRELSPRAPEPRPVEETTGRAPKLQPPLPPEPPEPNKSPPLTLSKEESGMWEPLPLSSLEPAPARNPSSPERKATFPEQELQQLEIELFLNSLSQPFSLEEQEQILSCLSIDSLSLSDDSEKNPSKASQSSRDTLSSGVHSWSSQAEARSSSWNMVLARGRPTDTPSYFNGVKVQIQSLNGEHLHIREFHRVKVGDIATGISSQIPAAAFSLVTKDGQPVRYDMEVPDSGIDLQCTLAPDGSFAWSWRVKHGQLENRP</sequence>
<dbReference type="GO" id="GO:0004709">
    <property type="term" value="F:MAP kinase kinase kinase activity"/>
    <property type="evidence" value="ECO:0007669"/>
    <property type="project" value="UniProtKB-EC"/>
</dbReference>
<organism evidence="8 9">
    <name type="scientific">Papio anubis</name>
    <name type="common">Olive baboon</name>
    <dbReference type="NCBI Taxonomy" id="9555"/>
    <lineage>
        <taxon>Eukaryota</taxon>
        <taxon>Metazoa</taxon>
        <taxon>Chordata</taxon>
        <taxon>Craniata</taxon>
        <taxon>Vertebrata</taxon>
        <taxon>Euteleostomi</taxon>
        <taxon>Mammalia</taxon>
        <taxon>Eutheria</taxon>
        <taxon>Euarchontoglires</taxon>
        <taxon>Primates</taxon>
        <taxon>Haplorrhini</taxon>
        <taxon>Catarrhini</taxon>
        <taxon>Cercopithecidae</taxon>
        <taxon>Cercopithecinae</taxon>
        <taxon>Papio</taxon>
    </lineage>
</organism>
<dbReference type="PANTHER" id="PTHR48016:SF9">
    <property type="entry name" value="MITOGEN-ACTIVATED PROTEIN KINASE KINASE KINASE 14"/>
    <property type="match status" value="1"/>
</dbReference>
<dbReference type="AlphaFoldDB" id="A0A8I5QZB1"/>
<dbReference type="SMART" id="SM00220">
    <property type="entry name" value="S_TKc"/>
    <property type="match status" value="1"/>
</dbReference>
<comment type="catalytic activity">
    <reaction evidence="5">
        <text>L-threonyl-[protein] + ATP = O-phospho-L-threonyl-[protein] + ADP + H(+)</text>
        <dbReference type="Rhea" id="RHEA:46608"/>
        <dbReference type="Rhea" id="RHEA-COMP:11060"/>
        <dbReference type="Rhea" id="RHEA-COMP:11605"/>
        <dbReference type="ChEBI" id="CHEBI:15378"/>
        <dbReference type="ChEBI" id="CHEBI:30013"/>
        <dbReference type="ChEBI" id="CHEBI:30616"/>
        <dbReference type="ChEBI" id="CHEBI:61977"/>
        <dbReference type="ChEBI" id="CHEBI:456216"/>
        <dbReference type="EC" id="2.7.11.25"/>
    </reaction>
</comment>
<protein>
    <recommendedName>
        <fullName evidence="5">Mitogen-activated protein kinase kinase kinase 14</fullName>
        <ecNumber evidence="5">2.7.11.25</ecNumber>
    </recommendedName>
</protein>
<dbReference type="Gene3D" id="3.30.200.20">
    <property type="entry name" value="Phosphorylase Kinase, domain 1"/>
    <property type="match status" value="2"/>
</dbReference>
<keyword evidence="3 5" id="KW-0418">Kinase</keyword>
<dbReference type="PROSITE" id="PS50011">
    <property type="entry name" value="PROTEIN_KINASE_DOM"/>
    <property type="match status" value="1"/>
</dbReference>
<dbReference type="Gene3D" id="1.10.510.10">
    <property type="entry name" value="Transferase(Phosphotransferase) domain 1"/>
    <property type="match status" value="1"/>
</dbReference>
<dbReference type="InterPro" id="IPR008271">
    <property type="entry name" value="Ser/Thr_kinase_AS"/>
</dbReference>
<feature type="domain" description="Protein kinase" evidence="7">
    <location>
        <begin position="331"/>
        <end position="609"/>
    </location>
</feature>
<feature type="compositionally biased region" description="Pro residues" evidence="6">
    <location>
        <begin position="667"/>
        <end position="681"/>
    </location>
</feature>
<dbReference type="GO" id="GO:0007249">
    <property type="term" value="P:canonical NF-kappaB signal transduction"/>
    <property type="evidence" value="ECO:0007669"/>
    <property type="project" value="TreeGrafter"/>
</dbReference>
<comment type="similarity">
    <text evidence="5">Belongs to the protein kinase superfamily. STE Ser/Thr protein kinase family. MAP kinase kinase kinase subfamily.</text>
</comment>
<dbReference type="GeneTree" id="ENSGT00940000156497"/>
<dbReference type="GO" id="GO:0005737">
    <property type="term" value="C:cytoplasm"/>
    <property type="evidence" value="ECO:0007669"/>
    <property type="project" value="UniProtKB-SubCell"/>
</dbReference>
<dbReference type="InterPro" id="IPR050538">
    <property type="entry name" value="MAP_kinase_kinase_kinase"/>
</dbReference>
<feature type="region of interest" description="Disordered" evidence="6">
    <location>
        <begin position="759"/>
        <end position="784"/>
    </location>
</feature>
<proteinExistence type="inferred from homology"/>
<evidence type="ECO:0000256" key="3">
    <source>
        <dbReference type="ARBA" id="ARBA00022777"/>
    </source>
</evidence>
<comment type="function">
    <text evidence="5">Lymphotoxin beta-activated kinase which seems to be exclusively involved in the activation of NF-kappa-B and its transcriptional activity.</text>
</comment>